<dbReference type="SUPFAM" id="SSF56349">
    <property type="entry name" value="DNA breaking-rejoining enzymes"/>
    <property type="match status" value="1"/>
</dbReference>
<evidence type="ECO:0000313" key="3">
    <source>
        <dbReference type="Proteomes" id="UP000198706"/>
    </source>
</evidence>
<dbReference type="STRING" id="137658.SAMN05216186_101501"/>
<organism evidence="2 3">
    <name type="scientific">Pseudomonas indica</name>
    <dbReference type="NCBI Taxonomy" id="137658"/>
    <lineage>
        <taxon>Bacteria</taxon>
        <taxon>Pseudomonadati</taxon>
        <taxon>Pseudomonadota</taxon>
        <taxon>Gammaproteobacteria</taxon>
        <taxon>Pseudomonadales</taxon>
        <taxon>Pseudomonadaceae</taxon>
        <taxon>Pseudomonas</taxon>
    </lineage>
</organism>
<gene>
    <name evidence="2" type="ORF">SAMN05216186_101501</name>
</gene>
<protein>
    <recommendedName>
        <fullName evidence="4">Phage integrase family protein</fullName>
    </recommendedName>
</protein>
<evidence type="ECO:0008006" key="4">
    <source>
        <dbReference type="Google" id="ProtNLM"/>
    </source>
</evidence>
<dbReference type="AlphaFoldDB" id="A0A1G8TX27"/>
<dbReference type="RefSeq" id="WP_084333510.1">
    <property type="nucleotide sequence ID" value="NZ_FNFD01000001.1"/>
</dbReference>
<accession>A0A1G8TX27</accession>
<dbReference type="InterPro" id="IPR011010">
    <property type="entry name" value="DNA_brk_join_enz"/>
</dbReference>
<dbReference type="Gene3D" id="1.10.443.10">
    <property type="entry name" value="Intergrase catalytic core"/>
    <property type="match status" value="1"/>
</dbReference>
<keyword evidence="3" id="KW-1185">Reference proteome</keyword>
<evidence type="ECO:0000256" key="1">
    <source>
        <dbReference type="ARBA" id="ARBA00023172"/>
    </source>
</evidence>
<dbReference type="Proteomes" id="UP000198706">
    <property type="component" value="Unassembled WGS sequence"/>
</dbReference>
<sequence length="534" mass="61506">MESTQSQLSLTAPGELQGLWNDATFIKSRLGYDIELFDDHGFFRQVIKLPDDTSDFVYLKSQYLNLMDFELREIAASYLRYIIERYHASTVRLKFKFLEVFAREMSKGIHINQFLDSLPVQEGRDKAEHITACKEFLRFVLLHGYEGLALEVYEDFQKLRNYASKQNTYLALFVMDEDRGPFTREEVSVLSAQVDRQSLPLGFRLVLDLCLCFGLRPIQISLLRRKDFIRDKKSGIWYLNVPRVKQKSRDRRTQFSSRILTERTTKLIQAYIDSAPTLDGVDPAELPIFMTSKPVDLERDGNSLGSHYWDDVERLSSDYFSDQSKRAVLYHKSICRINYMLWGNEHRLPFSPRTGKRFNLCAYRFRYTVGTQAVMSGCTPEELADLLDHNDTNSIKHYFRFTHEMWEILENATLSRVEQKQFTAAWMREGDLEGNIYSQVCEPINFNVIGKCASRSICFEEPAVACYSCDRFCPNENTAAHESALEGLVARKSHLLTVSTANVVSVIDQAIAGCRAAIAYSEGHDVVLINVKEI</sequence>
<name>A0A1G8TX27_9PSED</name>
<dbReference type="EMBL" id="FNFD01000001">
    <property type="protein sequence ID" value="SDJ46136.1"/>
    <property type="molecule type" value="Genomic_DNA"/>
</dbReference>
<dbReference type="GO" id="GO:0015074">
    <property type="term" value="P:DNA integration"/>
    <property type="evidence" value="ECO:0007669"/>
    <property type="project" value="InterPro"/>
</dbReference>
<reference evidence="2 3" key="1">
    <citation type="submission" date="2016-10" db="EMBL/GenBank/DDBJ databases">
        <authorList>
            <person name="de Groot N.N."/>
        </authorList>
    </citation>
    <scope>NUCLEOTIDE SEQUENCE [LARGE SCALE GENOMIC DNA]</scope>
    <source>
        <strain evidence="2 3">JCM 21544</strain>
    </source>
</reference>
<proteinExistence type="predicted"/>
<dbReference type="GO" id="GO:0006310">
    <property type="term" value="P:DNA recombination"/>
    <property type="evidence" value="ECO:0007669"/>
    <property type="project" value="UniProtKB-KW"/>
</dbReference>
<dbReference type="GO" id="GO:0003677">
    <property type="term" value="F:DNA binding"/>
    <property type="evidence" value="ECO:0007669"/>
    <property type="project" value="InterPro"/>
</dbReference>
<dbReference type="InterPro" id="IPR013762">
    <property type="entry name" value="Integrase-like_cat_sf"/>
</dbReference>
<evidence type="ECO:0000313" key="2">
    <source>
        <dbReference type="EMBL" id="SDJ46136.1"/>
    </source>
</evidence>
<keyword evidence="1" id="KW-0233">DNA recombination</keyword>